<comment type="similarity">
    <text evidence="1">Belongs to the sigma-70 factor family. ECF subfamily.</text>
</comment>
<dbReference type="NCBIfam" id="NF009183">
    <property type="entry name" value="PRK12531.1"/>
    <property type="match status" value="1"/>
</dbReference>
<dbReference type="NCBIfam" id="TIGR02937">
    <property type="entry name" value="sigma70-ECF"/>
    <property type="match status" value="1"/>
</dbReference>
<keyword evidence="3" id="KW-0731">Sigma factor</keyword>
<dbReference type="InterPro" id="IPR013324">
    <property type="entry name" value="RNA_pol_sigma_r3/r4-like"/>
</dbReference>
<dbReference type="SUPFAM" id="SSF88659">
    <property type="entry name" value="Sigma3 and sigma4 domains of RNA polymerase sigma factors"/>
    <property type="match status" value="1"/>
</dbReference>
<keyword evidence="5" id="KW-0804">Transcription</keyword>
<name>A0ABM9WTS9_VIBAE</name>
<dbReference type="PANTHER" id="PTHR43133:SF62">
    <property type="entry name" value="RNA POLYMERASE SIGMA FACTOR SIGZ"/>
    <property type="match status" value="1"/>
</dbReference>
<dbReference type="SUPFAM" id="SSF88946">
    <property type="entry name" value="Sigma2 domain of RNA polymerase sigma factors"/>
    <property type="match status" value="1"/>
</dbReference>
<keyword evidence="2" id="KW-0805">Transcription regulation</keyword>
<dbReference type="Proteomes" id="UP000242664">
    <property type="component" value="Unassembled WGS sequence"/>
</dbReference>
<evidence type="ECO:0000256" key="5">
    <source>
        <dbReference type="ARBA" id="ARBA00023163"/>
    </source>
</evidence>
<organism evidence="8 9">
    <name type="scientific">Vibrio antiquarius (strain Ex25)</name>
    <dbReference type="NCBI Taxonomy" id="150340"/>
    <lineage>
        <taxon>Bacteria</taxon>
        <taxon>Pseudomonadati</taxon>
        <taxon>Pseudomonadota</taxon>
        <taxon>Gammaproteobacteria</taxon>
        <taxon>Vibrionales</taxon>
        <taxon>Vibrionaceae</taxon>
        <taxon>Vibrio</taxon>
        <taxon>Vibrio diabolicus subgroup</taxon>
    </lineage>
</organism>
<evidence type="ECO:0000256" key="1">
    <source>
        <dbReference type="ARBA" id="ARBA00010641"/>
    </source>
</evidence>
<dbReference type="CDD" id="cd06171">
    <property type="entry name" value="Sigma70_r4"/>
    <property type="match status" value="1"/>
</dbReference>
<dbReference type="Gene3D" id="1.10.1740.10">
    <property type="match status" value="1"/>
</dbReference>
<dbReference type="InterPro" id="IPR007627">
    <property type="entry name" value="RNA_pol_sigma70_r2"/>
</dbReference>
<dbReference type="InterPro" id="IPR013325">
    <property type="entry name" value="RNA_pol_sigma_r2"/>
</dbReference>
<feature type="domain" description="RNA polymerase sigma-70 region 4" evidence="7">
    <location>
        <begin position="152"/>
        <end position="200"/>
    </location>
</feature>
<evidence type="ECO:0000256" key="3">
    <source>
        <dbReference type="ARBA" id="ARBA00023082"/>
    </source>
</evidence>
<feature type="domain" description="RNA polymerase sigma-70 region 2" evidence="6">
    <location>
        <begin position="47"/>
        <end position="112"/>
    </location>
</feature>
<keyword evidence="4" id="KW-0238">DNA-binding</keyword>
<gene>
    <name evidence="8" type="ORF">VEx25_1539</name>
</gene>
<protein>
    <submittedName>
        <fullName evidence="8">RNA polymerase sigma factor, sigma-70 family</fullName>
    </submittedName>
</protein>
<dbReference type="InterPro" id="IPR036388">
    <property type="entry name" value="WH-like_DNA-bd_sf"/>
</dbReference>
<dbReference type="InterPro" id="IPR014284">
    <property type="entry name" value="RNA_pol_sigma-70_dom"/>
</dbReference>
<dbReference type="Pfam" id="PF04542">
    <property type="entry name" value="Sigma70_r2"/>
    <property type="match status" value="1"/>
</dbReference>
<dbReference type="Pfam" id="PF04545">
    <property type="entry name" value="Sigma70_r4"/>
    <property type="match status" value="1"/>
</dbReference>
<dbReference type="InterPro" id="IPR007630">
    <property type="entry name" value="RNA_pol_sigma70_r4"/>
</dbReference>
<evidence type="ECO:0000313" key="8">
    <source>
        <dbReference type="EMBL" id="EDN56822.1"/>
    </source>
</evidence>
<accession>A0ABM9WTS9</accession>
<keyword evidence="9" id="KW-1185">Reference proteome</keyword>
<dbReference type="PANTHER" id="PTHR43133">
    <property type="entry name" value="RNA POLYMERASE ECF-TYPE SIGMA FACTO"/>
    <property type="match status" value="1"/>
</dbReference>
<dbReference type="EMBL" id="DS267826">
    <property type="protein sequence ID" value="EDN56822.1"/>
    <property type="molecule type" value="Genomic_DNA"/>
</dbReference>
<evidence type="ECO:0000259" key="7">
    <source>
        <dbReference type="Pfam" id="PF04545"/>
    </source>
</evidence>
<sequence length="207" mass="24302">MGGDDSSLKLRPIMMSDSPKKLGRSDWNDYMDKVKARDKDAFAFVFRFYAPKLKQFAYKHVGNEQVAMEMVQETMATVWQKAHLYDGEKSALSTWIYTIIRNLCFDLLRKQKGKELHIHSDDIWPSEYYPPDLVDHYSPEQDMLKEQVVKFLDILPKNQRDVLQAVYLEELPHQQVAELFDIPLGTVKSRLRLAVEKLRHSMHTEQL</sequence>
<proteinExistence type="inferred from homology"/>
<evidence type="ECO:0000259" key="6">
    <source>
        <dbReference type="Pfam" id="PF04542"/>
    </source>
</evidence>
<evidence type="ECO:0000256" key="4">
    <source>
        <dbReference type="ARBA" id="ARBA00023125"/>
    </source>
</evidence>
<evidence type="ECO:0000256" key="2">
    <source>
        <dbReference type="ARBA" id="ARBA00023015"/>
    </source>
</evidence>
<dbReference type="Gene3D" id="1.10.10.10">
    <property type="entry name" value="Winged helix-like DNA-binding domain superfamily/Winged helix DNA-binding domain"/>
    <property type="match status" value="1"/>
</dbReference>
<dbReference type="InterPro" id="IPR039425">
    <property type="entry name" value="RNA_pol_sigma-70-like"/>
</dbReference>
<evidence type="ECO:0000313" key="9">
    <source>
        <dbReference type="Proteomes" id="UP000242664"/>
    </source>
</evidence>
<reference evidence="9" key="1">
    <citation type="submission" date="2006-10" db="EMBL/GenBank/DDBJ databases">
        <authorList>
            <person name="Heidelberg J."/>
            <person name="Sebastian Y."/>
        </authorList>
    </citation>
    <scope>NUCLEOTIDE SEQUENCE [LARGE SCALE GENOMIC DNA]</scope>
    <source>
        <strain evidence="9">EX25</strain>
    </source>
</reference>